<sequence>MSAMLCRLVAYLSVSLHALIAPCQLHPQPCGVLAQIGHTVRLGAVLPSRQPSRVRAALARALAHARNRPHAPLLPYNLSMEVVWARAAHADPESVLRCVCQDVVVRGVSAVLAFPQSRRELAQVDFISAFLEIPFISVIEEGEALQTQNRFHLQMLTHVPASGLAEVLLSVLVQAGWQGGAAVMCPGGGDTEVLEHLHRRGQAGLNGSHWHLWETLDLSSYWTSSWSKEEANNNNNNRFILHKNPEDSSQEVVNKEQEVSELLSQLMNRTPSALHSTVVVLGSDPECVSSVLHGASRLRHTLWVLGLPLNPDALSAVGSPKGLLAYGQTERRPLSSYISDVLQLLGRAVSDASMVRPDLALIQNMVNCFDKPNKHEVLSSGHYLSRYLSNASFEGLTGRVSVHPSISTVSTTHKFHIWNLQRDALGQPSWTTVAEWHSGHLEMDKKSIWPDLMQPEMNQDLLIQPGGRWHYRLPLSGNRLRVVTLVEHPFVFTDKADEDGRCLSGQLCLDPQTNNSDILNHLFQDLELRNSTSLPSEMIKCCYGYCIDLLEKLAEDMRFDFELYIVGDGKYGAWKNGQWTGLVGDLLSGAADMAITSFSINSARSKVIDFTSPFFSTSLAIMVRSKDTAAPIGAFMWPFHWSMWVGIFITLHVTALFLTLYEWKSPFGMTPHGQNRVRVFSYSSALNLCYAVLFGRTVASKTPKGWTGRFLMNLWAIFCLLVLSSYTANLAAVMVGEKMFEEVSGIHDARLQHPSLGFRFGTVHESSAEDYMKKSFPEVHEYMRHYNQPSTPQGVATLKTDPPQLDAFIMDKALLDYEVSNDAECKLLTLDKAFAIEGYGIGFPQHSQLTQNFSKILNSYKSDGFMDLLHDKWYRLAPCGKQSFALTKTIQMGIQHFSGLFVLLCVGFVGSLLTLLSEHTFYNFILPHLHNQHHLKYWLHTSQKIHRALNTVCEEKTTDTKTNIPLCLSEGCKLHRLPSTDPSISSSTSINKLTSESPEALSGEPKDTNHKRVHFNLGSERGIRGQDVAMVRPQVGIGLSEEAACDLVELEQGSRSSDGGMKKLLRSQRGIRGLVGSPPAQLCSNGDAASGLSLVLLPPACPEASRNALWEGELQEIEGKIKEFRGNLRAALARRAELQKNLQKEKERQRQAERDSRRLSITTDMNRRR</sequence>
<feature type="region of interest" description="Disordered" evidence="24">
    <location>
        <begin position="979"/>
        <end position="1011"/>
    </location>
</feature>
<evidence type="ECO:0000256" key="21">
    <source>
        <dbReference type="PIRSR" id="PIRSR601508-2"/>
    </source>
</evidence>
<feature type="domain" description="Ionotropic glutamate receptor L-glutamate and glycine-binding" evidence="26">
    <location>
        <begin position="529"/>
        <end position="588"/>
    </location>
</feature>
<evidence type="ECO:0000256" key="16">
    <source>
        <dbReference type="ARBA" id="ARBA00023286"/>
    </source>
</evidence>
<evidence type="ECO:0000256" key="14">
    <source>
        <dbReference type="ARBA" id="ARBA00023180"/>
    </source>
</evidence>
<keyword evidence="16 23" id="KW-1071">Ligand-gated ion channel</keyword>
<dbReference type="InterPro" id="IPR028082">
    <property type="entry name" value="Peripla_BP_I"/>
</dbReference>
<dbReference type="Gene3D" id="3.40.50.2300">
    <property type="match status" value="1"/>
</dbReference>
<comment type="function">
    <text evidence="23">Receptor for glutamate that functions as a ligand-gated ion channel in the central nervous system and plays an important role in excitatory synaptic transmission. L-glutamate acts as an excitatory neurotransmitter at many synapses in the central nervous system.</text>
</comment>
<evidence type="ECO:0000256" key="1">
    <source>
        <dbReference type="ARBA" id="ARBA00004651"/>
    </source>
</evidence>
<evidence type="ECO:0000256" key="15">
    <source>
        <dbReference type="ARBA" id="ARBA00023257"/>
    </source>
</evidence>
<comment type="subcellular location">
    <subcellularLocation>
        <location evidence="1">Cell membrane</location>
        <topology evidence="1">Multi-pass membrane protein</topology>
    </subcellularLocation>
    <subcellularLocation>
        <location evidence="23">Postsynaptic cell membrane</location>
        <topology evidence="23">Multi-pass membrane protein</topology>
    </subcellularLocation>
</comment>
<comment type="catalytic activity">
    <reaction evidence="19">
        <text>Ca(2+)(in) = Ca(2+)(out)</text>
        <dbReference type="Rhea" id="RHEA:29671"/>
        <dbReference type="ChEBI" id="CHEBI:29108"/>
    </reaction>
</comment>
<organism evidence="27 28">
    <name type="scientific">Silurus meridionalis</name>
    <name type="common">Southern catfish</name>
    <name type="synonym">Silurus soldatovi meridionalis</name>
    <dbReference type="NCBI Taxonomy" id="175797"/>
    <lineage>
        <taxon>Eukaryota</taxon>
        <taxon>Metazoa</taxon>
        <taxon>Chordata</taxon>
        <taxon>Craniata</taxon>
        <taxon>Vertebrata</taxon>
        <taxon>Euteleostomi</taxon>
        <taxon>Actinopterygii</taxon>
        <taxon>Neopterygii</taxon>
        <taxon>Teleostei</taxon>
        <taxon>Ostariophysi</taxon>
        <taxon>Siluriformes</taxon>
        <taxon>Siluridae</taxon>
        <taxon>Silurus</taxon>
    </lineage>
</organism>
<dbReference type="SMART" id="SM00918">
    <property type="entry name" value="Lig_chan-Glu_bd"/>
    <property type="match status" value="1"/>
</dbReference>
<feature type="binding site" evidence="20">
    <location>
        <position position="811"/>
    </location>
    <ligand>
        <name>L-glutamate</name>
        <dbReference type="ChEBI" id="CHEBI:29985"/>
    </ligand>
</feature>
<evidence type="ECO:0000256" key="20">
    <source>
        <dbReference type="PIRSR" id="PIRSR601508-1"/>
    </source>
</evidence>
<feature type="transmembrane region" description="Helical" evidence="23">
    <location>
        <begin position="897"/>
        <end position="916"/>
    </location>
</feature>
<comment type="similarity">
    <text evidence="23">Belongs to the glutamate-gated ion channel (TC 1.A.10.1) family.</text>
</comment>
<dbReference type="FunFam" id="3.40.190.10:FF:000045">
    <property type="entry name" value="Putative glutamate receptor ionotropic NMDA 3A"/>
    <property type="match status" value="1"/>
</dbReference>
<feature type="binding site" evidence="20">
    <location>
        <position position="599"/>
    </location>
    <ligand>
        <name>L-glutamate</name>
        <dbReference type="ChEBI" id="CHEBI:29985"/>
    </ligand>
</feature>
<evidence type="ECO:0000256" key="2">
    <source>
        <dbReference type="ARBA" id="ARBA00022448"/>
    </source>
</evidence>
<reference evidence="27" key="1">
    <citation type="submission" date="2020-08" db="EMBL/GenBank/DDBJ databases">
        <title>Chromosome-level assembly of Southern catfish (Silurus meridionalis) provides insights into visual adaptation to the nocturnal and benthic lifestyles.</title>
        <authorList>
            <person name="Zhang Y."/>
            <person name="Wang D."/>
            <person name="Peng Z."/>
        </authorList>
    </citation>
    <scope>NUCLEOTIDE SEQUENCE</scope>
    <source>
        <strain evidence="27">SWU-2019-XX</strain>
        <tissue evidence="27">Muscle</tissue>
    </source>
</reference>
<dbReference type="Proteomes" id="UP000606274">
    <property type="component" value="Unassembled WGS sequence"/>
</dbReference>
<feature type="binding site" evidence="20">
    <location>
        <position position="767"/>
    </location>
    <ligand>
        <name>L-glutamate</name>
        <dbReference type="ChEBI" id="CHEBI:29985"/>
    </ligand>
</feature>
<feature type="transmembrane region" description="Helical" evidence="23">
    <location>
        <begin position="675"/>
        <end position="694"/>
    </location>
</feature>
<feature type="signal peptide" evidence="23">
    <location>
        <begin position="1"/>
        <end position="25"/>
    </location>
</feature>
<feature type="site" description="Crucial to convey clamshell closure to channel opening" evidence="21">
    <location>
        <position position="743"/>
    </location>
</feature>
<evidence type="ECO:0000256" key="24">
    <source>
        <dbReference type="SAM" id="MobiDB-lite"/>
    </source>
</evidence>
<keyword evidence="8 23" id="KW-1133">Transmembrane helix</keyword>
<evidence type="ECO:0000313" key="28">
    <source>
        <dbReference type="Proteomes" id="UP000606274"/>
    </source>
</evidence>
<keyword evidence="28" id="KW-1185">Reference proteome</keyword>
<evidence type="ECO:0000256" key="10">
    <source>
        <dbReference type="ARBA" id="ARBA00023065"/>
    </source>
</evidence>
<protein>
    <recommendedName>
        <fullName evidence="23">Glutamate receptor</fullName>
    </recommendedName>
</protein>
<comment type="catalytic activity">
    <reaction evidence="18">
        <text>Na(+)(in) = Na(+)(out)</text>
        <dbReference type="Rhea" id="RHEA:34963"/>
        <dbReference type="ChEBI" id="CHEBI:29101"/>
    </reaction>
</comment>
<evidence type="ECO:0000256" key="9">
    <source>
        <dbReference type="ARBA" id="ARBA00023018"/>
    </source>
</evidence>
<keyword evidence="4 23" id="KW-0812">Transmembrane</keyword>
<keyword evidence="9 23" id="KW-0770">Synapse</keyword>
<evidence type="ECO:0000256" key="7">
    <source>
        <dbReference type="ARBA" id="ARBA00022842"/>
    </source>
</evidence>
<dbReference type="CDD" id="cd13720">
    <property type="entry name" value="PBP2_iGluR_NMDA_Nr3"/>
    <property type="match status" value="1"/>
</dbReference>
<keyword evidence="14" id="KW-0325">Glycoprotein</keyword>
<dbReference type="OrthoDB" id="5984008at2759"/>
<evidence type="ECO:0000256" key="3">
    <source>
        <dbReference type="ARBA" id="ARBA00022475"/>
    </source>
</evidence>
<evidence type="ECO:0000256" key="13">
    <source>
        <dbReference type="ARBA" id="ARBA00023170"/>
    </source>
</evidence>
<evidence type="ECO:0000256" key="23">
    <source>
        <dbReference type="RuleBase" id="RU367118"/>
    </source>
</evidence>
<evidence type="ECO:0000256" key="11">
    <source>
        <dbReference type="ARBA" id="ARBA00023136"/>
    </source>
</evidence>
<dbReference type="AlphaFoldDB" id="A0A8T0B2W8"/>
<dbReference type="SMART" id="SM00079">
    <property type="entry name" value="PBPe"/>
    <property type="match status" value="1"/>
</dbReference>
<feature type="site" description="Interaction with the cone snail toxin Con-ikot-ikot" evidence="21">
    <location>
        <position position="773"/>
    </location>
</feature>
<dbReference type="GO" id="GO:0015276">
    <property type="term" value="F:ligand-gated monoatomic ion channel activity"/>
    <property type="evidence" value="ECO:0007669"/>
    <property type="project" value="InterPro"/>
</dbReference>
<keyword evidence="17 23" id="KW-0407">Ion channel</keyword>
<keyword evidence="15 23" id="KW-0628">Postsynaptic cell membrane</keyword>
<dbReference type="Pfam" id="PF00060">
    <property type="entry name" value="Lig_chan"/>
    <property type="match status" value="1"/>
</dbReference>
<dbReference type="InterPro" id="IPR001508">
    <property type="entry name" value="Iono_Glu_rcpt_met"/>
</dbReference>
<dbReference type="InterPro" id="IPR015683">
    <property type="entry name" value="Ionotropic_Glu_rcpt"/>
</dbReference>
<accession>A0A8T0B2W8</accession>
<dbReference type="Gene3D" id="3.40.190.10">
    <property type="entry name" value="Periplasmic binding protein-like II"/>
    <property type="match status" value="2"/>
</dbReference>
<dbReference type="SUPFAM" id="SSF53850">
    <property type="entry name" value="Periplasmic binding protein-like II"/>
    <property type="match status" value="1"/>
</dbReference>
<evidence type="ECO:0000256" key="19">
    <source>
        <dbReference type="ARBA" id="ARBA00036634"/>
    </source>
</evidence>
<keyword evidence="12 22" id="KW-1015">Disulfide bond</keyword>
<evidence type="ECO:0000256" key="18">
    <source>
        <dbReference type="ARBA" id="ARBA00036239"/>
    </source>
</evidence>
<evidence type="ECO:0000256" key="17">
    <source>
        <dbReference type="ARBA" id="ARBA00023303"/>
    </source>
</evidence>
<evidence type="ECO:0000256" key="8">
    <source>
        <dbReference type="ARBA" id="ARBA00022989"/>
    </source>
</evidence>
<evidence type="ECO:0000256" key="12">
    <source>
        <dbReference type="ARBA" id="ARBA00023157"/>
    </source>
</evidence>
<keyword evidence="6" id="KW-0106">Calcium</keyword>
<evidence type="ECO:0000256" key="6">
    <source>
        <dbReference type="ARBA" id="ARBA00022837"/>
    </source>
</evidence>
<keyword evidence="5 23" id="KW-0732">Signal</keyword>
<feature type="transmembrane region" description="Helical" evidence="23">
    <location>
        <begin position="714"/>
        <end position="735"/>
    </location>
</feature>
<comment type="caution">
    <text evidence="27">The sequence shown here is derived from an EMBL/GenBank/DDBJ whole genome shotgun (WGS) entry which is preliminary data.</text>
</comment>
<evidence type="ECO:0000313" key="27">
    <source>
        <dbReference type="EMBL" id="KAF7700460.1"/>
    </source>
</evidence>
<dbReference type="InterPro" id="IPR019594">
    <property type="entry name" value="Glu/Gly-bd"/>
</dbReference>
<dbReference type="InterPro" id="IPR001320">
    <property type="entry name" value="Iontro_rcpt_C"/>
</dbReference>
<dbReference type="Pfam" id="PF10613">
    <property type="entry name" value="Lig_chan-Glu_bd"/>
    <property type="match status" value="1"/>
</dbReference>
<feature type="transmembrane region" description="Helical" evidence="23">
    <location>
        <begin position="641"/>
        <end position="663"/>
    </location>
</feature>
<feature type="compositionally biased region" description="Low complexity" evidence="24">
    <location>
        <begin position="979"/>
        <end position="997"/>
    </location>
</feature>
<feature type="region of interest" description="Disordered" evidence="24">
    <location>
        <begin position="1141"/>
        <end position="1169"/>
    </location>
</feature>
<dbReference type="SUPFAM" id="SSF53822">
    <property type="entry name" value="Periplasmic binding protein-like I"/>
    <property type="match status" value="1"/>
</dbReference>
<dbReference type="PRINTS" id="PR00177">
    <property type="entry name" value="NMDARECEPTOR"/>
</dbReference>
<name>A0A8T0B2W8_SILME</name>
<feature type="disulfide bond" evidence="22">
    <location>
        <begin position="825"/>
        <end position="879"/>
    </location>
</feature>
<dbReference type="GO" id="GO:0038023">
    <property type="term" value="F:signaling receptor activity"/>
    <property type="evidence" value="ECO:0007669"/>
    <property type="project" value="InterPro"/>
</dbReference>
<feature type="compositionally biased region" description="Polar residues" evidence="24">
    <location>
        <begin position="1159"/>
        <end position="1169"/>
    </location>
</feature>
<feature type="compositionally biased region" description="Basic and acidic residues" evidence="24">
    <location>
        <begin position="1141"/>
        <end position="1158"/>
    </location>
</feature>
<evidence type="ECO:0000256" key="5">
    <source>
        <dbReference type="ARBA" id="ARBA00022729"/>
    </source>
</evidence>
<keyword evidence="13 23" id="KW-0675">Receptor</keyword>
<dbReference type="EMBL" id="JABFDY010000012">
    <property type="protein sequence ID" value="KAF7700460.1"/>
    <property type="molecule type" value="Genomic_DNA"/>
</dbReference>
<evidence type="ECO:0000256" key="22">
    <source>
        <dbReference type="PIRSR" id="PIRSR601508-3"/>
    </source>
</evidence>
<keyword evidence="10 23" id="KW-0406">Ion transport</keyword>
<proteinExistence type="inferred from homology"/>
<evidence type="ECO:0000259" key="26">
    <source>
        <dbReference type="SMART" id="SM00918"/>
    </source>
</evidence>
<feature type="binding site" evidence="20">
    <location>
        <position position="604"/>
    </location>
    <ligand>
        <name>L-glutamate</name>
        <dbReference type="ChEBI" id="CHEBI:29985"/>
    </ligand>
</feature>
<keyword evidence="7" id="KW-0460">Magnesium</keyword>
<keyword evidence="2 23" id="KW-0813">Transport</keyword>
<evidence type="ECO:0000256" key="4">
    <source>
        <dbReference type="ARBA" id="ARBA00022692"/>
    </source>
</evidence>
<dbReference type="PANTHER" id="PTHR18966">
    <property type="entry name" value="IONOTROPIC GLUTAMATE RECEPTOR"/>
    <property type="match status" value="1"/>
</dbReference>
<dbReference type="GO" id="GO:0045211">
    <property type="term" value="C:postsynaptic membrane"/>
    <property type="evidence" value="ECO:0007669"/>
    <property type="project" value="UniProtKB-SubCell"/>
</dbReference>
<feature type="domain" description="Ionotropic glutamate receptor C-terminal" evidence="25">
    <location>
        <begin position="527"/>
        <end position="876"/>
    </location>
</feature>
<evidence type="ECO:0000259" key="25">
    <source>
        <dbReference type="SMART" id="SM00079"/>
    </source>
</evidence>
<gene>
    <name evidence="27" type="ORF">HF521_003418</name>
</gene>
<keyword evidence="11 23" id="KW-0472">Membrane</keyword>
<feature type="chain" id="PRO_5035959048" description="Glutamate receptor" evidence="23">
    <location>
        <begin position="26"/>
        <end position="1169"/>
    </location>
</feature>
<keyword evidence="3 23" id="KW-1003">Cell membrane</keyword>
<dbReference type="FunFam" id="3.40.190.10:FF:000066">
    <property type="entry name" value="Glutamate receptor ionotropic, NMDA 3A"/>
    <property type="match status" value="1"/>
</dbReference>